<dbReference type="InterPro" id="IPR029044">
    <property type="entry name" value="Nucleotide-diphossugar_trans"/>
</dbReference>
<evidence type="ECO:0000259" key="11">
    <source>
        <dbReference type="Pfam" id="PF24894"/>
    </source>
</evidence>
<dbReference type="PANTHER" id="PTHR43523">
    <property type="entry name" value="GLUCOSE-1-PHOSPHATE ADENYLYLTRANSFERASE-RELATED"/>
    <property type="match status" value="1"/>
</dbReference>
<keyword evidence="2 9" id="KW-0321">Glycogen metabolism</keyword>
<dbReference type="AlphaFoldDB" id="A0A7W7ZB29"/>
<evidence type="ECO:0000313" key="12">
    <source>
        <dbReference type="EMBL" id="MBB5056502.1"/>
    </source>
</evidence>
<dbReference type="PANTHER" id="PTHR43523:SF2">
    <property type="entry name" value="GLUCOSE-1-PHOSPHATE ADENYLYLTRANSFERASE"/>
    <property type="match status" value="1"/>
</dbReference>
<dbReference type="PROSITE" id="PS00810">
    <property type="entry name" value="ADP_GLC_PYROPHOSPH_3"/>
    <property type="match status" value="1"/>
</dbReference>
<dbReference type="Pfam" id="PF00483">
    <property type="entry name" value="NTP_transferase"/>
    <property type="match status" value="1"/>
</dbReference>
<feature type="site" description="Could play a key role in the communication between the regulatory and the substrate sites" evidence="9">
    <location>
        <position position="97"/>
    </location>
</feature>
<dbReference type="Proteomes" id="UP000540989">
    <property type="component" value="Unassembled WGS sequence"/>
</dbReference>
<comment type="caution">
    <text evidence="12">The sequence shown here is derived from an EMBL/GenBank/DDBJ whole genome shotgun (WGS) entry which is preliminary data.</text>
</comment>
<keyword evidence="13" id="KW-1185">Reference proteome</keyword>
<dbReference type="GO" id="GO:0008878">
    <property type="term" value="F:glucose-1-phosphate adenylyltransferase activity"/>
    <property type="evidence" value="ECO:0007669"/>
    <property type="project" value="UniProtKB-UniRule"/>
</dbReference>
<evidence type="ECO:0000259" key="10">
    <source>
        <dbReference type="Pfam" id="PF00483"/>
    </source>
</evidence>
<evidence type="ECO:0000256" key="1">
    <source>
        <dbReference type="ARBA" id="ARBA00010443"/>
    </source>
</evidence>
<keyword evidence="5 9" id="KW-0547">Nucleotide-binding</keyword>
<dbReference type="NCBIfam" id="NF002023">
    <property type="entry name" value="PRK00844.1"/>
    <property type="match status" value="1"/>
</dbReference>
<dbReference type="InterPro" id="IPR056818">
    <property type="entry name" value="GlmU/GlgC-like_hexapep"/>
</dbReference>
<dbReference type="CDD" id="cd04651">
    <property type="entry name" value="LbH_G1P_AT_C"/>
    <property type="match status" value="1"/>
</dbReference>
<dbReference type="InterPro" id="IPR005836">
    <property type="entry name" value="ADP_Glu_pyroP_CS"/>
</dbReference>
<evidence type="ECO:0000256" key="2">
    <source>
        <dbReference type="ARBA" id="ARBA00022600"/>
    </source>
</evidence>
<dbReference type="RefSeq" id="WP_184214480.1">
    <property type="nucleotide sequence ID" value="NZ_JACHIP010000002.1"/>
</dbReference>
<dbReference type="Gene3D" id="2.160.10.10">
    <property type="entry name" value="Hexapeptide repeat proteins"/>
    <property type="match status" value="1"/>
</dbReference>
<evidence type="ECO:0000256" key="7">
    <source>
        <dbReference type="ARBA" id="ARBA00023056"/>
    </source>
</evidence>
<organism evidence="12 13">
    <name type="scientific">Granulicella aggregans</name>
    <dbReference type="NCBI Taxonomy" id="474949"/>
    <lineage>
        <taxon>Bacteria</taxon>
        <taxon>Pseudomonadati</taxon>
        <taxon>Acidobacteriota</taxon>
        <taxon>Terriglobia</taxon>
        <taxon>Terriglobales</taxon>
        <taxon>Acidobacteriaceae</taxon>
        <taxon>Granulicella</taxon>
    </lineage>
</organism>
<evidence type="ECO:0000256" key="8">
    <source>
        <dbReference type="ARBA" id="ARBA00023277"/>
    </source>
</evidence>
<keyword evidence="3 9" id="KW-0808">Transferase</keyword>
<dbReference type="InterPro" id="IPR011831">
    <property type="entry name" value="ADP-Glc_PPase"/>
</dbReference>
<gene>
    <name evidence="9" type="primary">glgC</name>
    <name evidence="12" type="ORF">HDF16_001187</name>
</gene>
<accession>A0A7W7ZB29</accession>
<dbReference type="NCBIfam" id="NF001947">
    <property type="entry name" value="PRK00725.1"/>
    <property type="match status" value="1"/>
</dbReference>
<comment type="function">
    <text evidence="9">Involved in the biosynthesis of ADP-glucose, a building block required for the elongation reactions to produce glycogen. Catalyzes the reaction between ATP and alpha-D-glucose 1-phosphate (G1P) to produce pyrophosphate and ADP-Glc.</text>
</comment>
<dbReference type="EC" id="2.7.7.27" evidence="9"/>
<feature type="binding site" evidence="9">
    <location>
        <position position="163"/>
    </location>
    <ligand>
        <name>alpha-D-glucose 1-phosphate</name>
        <dbReference type="ChEBI" id="CHEBI:58601"/>
    </ligand>
</feature>
<keyword evidence="7 9" id="KW-0320">Glycogen biosynthesis</keyword>
<dbReference type="Pfam" id="PF24894">
    <property type="entry name" value="Hexapep_GlmU"/>
    <property type="match status" value="1"/>
</dbReference>
<dbReference type="CDD" id="cd02508">
    <property type="entry name" value="ADP_Glucose_PP"/>
    <property type="match status" value="1"/>
</dbReference>
<reference evidence="12 13" key="1">
    <citation type="submission" date="2020-08" db="EMBL/GenBank/DDBJ databases">
        <title>Genomic Encyclopedia of Type Strains, Phase IV (KMG-V): Genome sequencing to study the core and pangenomes of soil and plant-associated prokaryotes.</title>
        <authorList>
            <person name="Whitman W."/>
        </authorList>
    </citation>
    <scope>NUCLEOTIDE SEQUENCE [LARGE SCALE GENOMIC DNA]</scope>
    <source>
        <strain evidence="12 13">M8UP14</strain>
    </source>
</reference>
<feature type="site" description="Could play a key role in the communication between the regulatory and the substrate sites" evidence="9">
    <location>
        <position position="58"/>
    </location>
</feature>
<proteinExistence type="inferred from homology"/>
<dbReference type="PROSITE" id="PS00809">
    <property type="entry name" value="ADP_GLC_PYROPHOSPH_2"/>
    <property type="match status" value="1"/>
</dbReference>
<dbReference type="InterPro" id="IPR011004">
    <property type="entry name" value="Trimer_LpxA-like_sf"/>
</dbReference>
<dbReference type="InterPro" id="IPR023049">
    <property type="entry name" value="GlgC_bac"/>
</dbReference>
<dbReference type="GO" id="GO:0005524">
    <property type="term" value="F:ATP binding"/>
    <property type="evidence" value="ECO:0007669"/>
    <property type="project" value="UniProtKB-KW"/>
</dbReference>
<comment type="subunit">
    <text evidence="9">Homotetramer.</text>
</comment>
<evidence type="ECO:0000256" key="4">
    <source>
        <dbReference type="ARBA" id="ARBA00022695"/>
    </source>
</evidence>
<feature type="binding site" evidence="9">
    <location>
        <begin position="178"/>
        <end position="179"/>
    </location>
    <ligand>
        <name>alpha-D-glucose 1-phosphate</name>
        <dbReference type="ChEBI" id="CHEBI:58601"/>
    </ligand>
</feature>
<feature type="domain" description="Glucose-1-phosphate adenylyltransferase/Bifunctional protein GlmU-like C-terminal hexapeptide" evidence="11">
    <location>
        <begin position="295"/>
        <end position="398"/>
    </location>
</feature>
<keyword evidence="8 9" id="KW-0119">Carbohydrate metabolism</keyword>
<comment type="similarity">
    <text evidence="1 9">Belongs to the bacterial/plant glucose-1-phosphate adenylyltransferase family.</text>
</comment>
<comment type="pathway">
    <text evidence="9">Glycan biosynthesis; glycogen biosynthesis.</text>
</comment>
<evidence type="ECO:0000256" key="6">
    <source>
        <dbReference type="ARBA" id="ARBA00022840"/>
    </source>
</evidence>
<dbReference type="NCBIfam" id="TIGR02091">
    <property type="entry name" value="glgC"/>
    <property type="match status" value="1"/>
</dbReference>
<feature type="binding site" evidence="9">
    <location>
        <position position="197"/>
    </location>
    <ligand>
        <name>alpha-D-glucose 1-phosphate</name>
        <dbReference type="ChEBI" id="CHEBI:58601"/>
    </ligand>
</feature>
<keyword evidence="6 9" id="KW-0067">ATP-binding</keyword>
<sequence length="420" mass="47167">MRDTLGVLLAGGAGERLFPLTRDRAKPAVPFAGQYRIIDITLSNCINSDLRRVYILTQYKALSLNRHIREGWGPVVANELGEFIEILPPMQRVSKNWYTGTADAVYQNIYSIGAEQPKYVIILSGDHIYKMNYGLMLDQHRESGAAVTLATLPIHPDEVRQFGVVEVARNGEVTGFEEKPAETKMRSPFMPDMVDASMGIYIFNTDVLLPELIKDAEDPTSKHDFGHNILPNILGKYKMCAYNFVDENKQKALYWRDVGTLEAYYEANMDVATVSPTFNLYDKSWPMRTRSYQYPPAKFVFGEPGRTGMAINSIVCSGSIVSGAVVRNSVLSQDVRVNSYADVDSSVIFTHVNIGRHCRIRHAIIDRDVHIPDGTVIGYDPVEDKKNYFVSQNGLTVVTRDYSVYENPVSPDFLQPGGTW</sequence>
<dbReference type="SUPFAM" id="SSF53448">
    <property type="entry name" value="Nucleotide-diphospho-sugar transferases"/>
    <property type="match status" value="1"/>
</dbReference>
<comment type="catalytic activity">
    <reaction evidence="9">
        <text>alpha-D-glucose 1-phosphate + ATP + H(+) = ADP-alpha-D-glucose + diphosphate</text>
        <dbReference type="Rhea" id="RHEA:12120"/>
        <dbReference type="ChEBI" id="CHEBI:15378"/>
        <dbReference type="ChEBI" id="CHEBI:30616"/>
        <dbReference type="ChEBI" id="CHEBI:33019"/>
        <dbReference type="ChEBI" id="CHEBI:57498"/>
        <dbReference type="ChEBI" id="CHEBI:58601"/>
        <dbReference type="EC" id="2.7.7.27"/>
    </reaction>
</comment>
<feature type="binding site" evidence="9">
    <location>
        <position position="98"/>
    </location>
    <ligand>
        <name>alpha-D-glucose 1-phosphate</name>
        <dbReference type="ChEBI" id="CHEBI:58601"/>
    </ligand>
</feature>
<evidence type="ECO:0000313" key="13">
    <source>
        <dbReference type="Proteomes" id="UP000540989"/>
    </source>
</evidence>
<dbReference type="GO" id="GO:0005978">
    <property type="term" value="P:glycogen biosynthetic process"/>
    <property type="evidence" value="ECO:0007669"/>
    <property type="project" value="UniProtKB-UniRule"/>
</dbReference>
<dbReference type="HAMAP" id="MF_00624">
    <property type="entry name" value="GlgC"/>
    <property type="match status" value="1"/>
</dbReference>
<evidence type="ECO:0000256" key="3">
    <source>
        <dbReference type="ARBA" id="ARBA00022679"/>
    </source>
</evidence>
<dbReference type="Gene3D" id="3.90.550.10">
    <property type="entry name" value="Spore Coat Polysaccharide Biosynthesis Protein SpsA, Chain A"/>
    <property type="match status" value="1"/>
</dbReference>
<keyword evidence="4 9" id="KW-0548">Nucleotidyltransferase</keyword>
<dbReference type="SUPFAM" id="SSF51161">
    <property type="entry name" value="Trimeric LpxA-like enzymes"/>
    <property type="match status" value="1"/>
</dbReference>
<evidence type="ECO:0000256" key="9">
    <source>
        <dbReference type="HAMAP-Rule" id="MF_00624"/>
    </source>
</evidence>
<name>A0A7W7ZB29_9BACT</name>
<dbReference type="EMBL" id="JACHIP010000002">
    <property type="protein sequence ID" value="MBB5056502.1"/>
    <property type="molecule type" value="Genomic_DNA"/>
</dbReference>
<evidence type="ECO:0000256" key="5">
    <source>
        <dbReference type="ARBA" id="ARBA00022741"/>
    </source>
</evidence>
<dbReference type="UniPathway" id="UPA00164"/>
<protein>
    <recommendedName>
        <fullName evidence="9">Glucose-1-phosphate adenylyltransferase</fullName>
        <ecNumber evidence="9">2.7.7.27</ecNumber>
    </recommendedName>
    <alternativeName>
        <fullName evidence="9">ADP-glucose pyrophosphorylase</fullName>
        <shortName evidence="9">ADPGlc PPase</shortName>
    </alternativeName>
    <alternativeName>
        <fullName evidence="9">ADP-glucose synthase</fullName>
    </alternativeName>
</protein>
<dbReference type="InterPro" id="IPR005835">
    <property type="entry name" value="NTP_transferase_dom"/>
</dbReference>
<feature type="domain" description="Nucleotidyl transferase" evidence="10">
    <location>
        <begin position="6"/>
        <end position="272"/>
    </location>
</feature>